<protein>
    <submittedName>
        <fullName evidence="1">Uncharacterized protein</fullName>
    </submittedName>
</protein>
<evidence type="ECO:0000313" key="2">
    <source>
        <dbReference type="Proteomes" id="UP001150238"/>
    </source>
</evidence>
<dbReference type="Proteomes" id="UP001150238">
    <property type="component" value="Unassembled WGS sequence"/>
</dbReference>
<dbReference type="PANTHER" id="PTHR48472:SF1">
    <property type="entry name" value="TC1-LIKE TRANSPOSASE DDE DOMAIN-CONTAINING PROTEIN"/>
    <property type="match status" value="1"/>
</dbReference>
<proteinExistence type="predicted"/>
<dbReference type="AlphaFoldDB" id="A0A9W8ZR66"/>
<dbReference type="EMBL" id="JANVFS010000072">
    <property type="protein sequence ID" value="KAJ4463441.1"/>
    <property type="molecule type" value="Genomic_DNA"/>
</dbReference>
<accession>A0A9W8ZR66</accession>
<feature type="non-terminal residue" evidence="1">
    <location>
        <position position="110"/>
    </location>
</feature>
<reference evidence="1" key="1">
    <citation type="submission" date="2022-08" db="EMBL/GenBank/DDBJ databases">
        <authorList>
            <consortium name="DOE Joint Genome Institute"/>
            <person name="Min B."/>
            <person name="Riley R."/>
            <person name="Sierra-Patev S."/>
            <person name="Naranjo-Ortiz M."/>
            <person name="Looney B."/>
            <person name="Konkel Z."/>
            <person name="Slot J.C."/>
            <person name="Sakamoto Y."/>
            <person name="Steenwyk J.L."/>
            <person name="Rokas A."/>
            <person name="Carro J."/>
            <person name="Camarero S."/>
            <person name="Ferreira P."/>
            <person name="Molpeceres G."/>
            <person name="Ruiz-Duenas F.J."/>
            <person name="Serrano A."/>
            <person name="Henrissat B."/>
            <person name="Drula E."/>
            <person name="Hughes K.W."/>
            <person name="Mata J.L."/>
            <person name="Ishikawa N.K."/>
            <person name="Vargas-Isla R."/>
            <person name="Ushijima S."/>
            <person name="Smith C.A."/>
            <person name="Ahrendt S."/>
            <person name="Andreopoulos W."/>
            <person name="He G."/>
            <person name="Labutti K."/>
            <person name="Lipzen A."/>
            <person name="Ng V."/>
            <person name="Sandor L."/>
            <person name="Barry K."/>
            <person name="Martinez A.T."/>
            <person name="Xiao Y."/>
            <person name="Gibbons J.G."/>
            <person name="Terashima K."/>
            <person name="Hibbett D.S."/>
            <person name="Grigoriev I.V."/>
        </authorList>
    </citation>
    <scope>NUCLEOTIDE SEQUENCE</scope>
    <source>
        <strain evidence="1">Sp2 HRB7682 ss15</strain>
    </source>
</reference>
<comment type="caution">
    <text evidence="1">The sequence shown here is derived from an EMBL/GenBank/DDBJ whole genome shotgun (WGS) entry which is preliminary data.</text>
</comment>
<reference evidence="1" key="2">
    <citation type="journal article" date="2023" name="Proc. Natl. Acad. Sci. U.S.A.">
        <title>A global phylogenomic analysis of the shiitake genus Lentinula.</title>
        <authorList>
            <person name="Sierra-Patev S."/>
            <person name="Min B."/>
            <person name="Naranjo-Ortiz M."/>
            <person name="Looney B."/>
            <person name="Konkel Z."/>
            <person name="Slot J.C."/>
            <person name="Sakamoto Y."/>
            <person name="Steenwyk J.L."/>
            <person name="Rokas A."/>
            <person name="Carro J."/>
            <person name="Camarero S."/>
            <person name="Ferreira P."/>
            <person name="Molpeceres G."/>
            <person name="Ruiz-Duenas F.J."/>
            <person name="Serrano A."/>
            <person name="Henrissat B."/>
            <person name="Drula E."/>
            <person name="Hughes K.W."/>
            <person name="Mata J.L."/>
            <person name="Ishikawa N.K."/>
            <person name="Vargas-Isla R."/>
            <person name="Ushijima S."/>
            <person name="Smith C.A."/>
            <person name="Donoghue J."/>
            <person name="Ahrendt S."/>
            <person name="Andreopoulos W."/>
            <person name="He G."/>
            <person name="LaButti K."/>
            <person name="Lipzen A."/>
            <person name="Ng V."/>
            <person name="Riley R."/>
            <person name="Sandor L."/>
            <person name="Barry K."/>
            <person name="Martinez A.T."/>
            <person name="Xiao Y."/>
            <person name="Gibbons J.G."/>
            <person name="Terashima K."/>
            <person name="Grigoriev I.V."/>
            <person name="Hibbett D."/>
        </authorList>
    </citation>
    <scope>NUCLEOTIDE SEQUENCE</scope>
    <source>
        <strain evidence="1">Sp2 HRB7682 ss15</strain>
    </source>
</reference>
<evidence type="ECO:0000313" key="1">
    <source>
        <dbReference type="EMBL" id="KAJ4463441.1"/>
    </source>
</evidence>
<name>A0A9W8ZR66_9AGAR</name>
<dbReference type="PANTHER" id="PTHR48472">
    <property type="entry name" value="TC1-LIKE TRANSPOSASE DDE DOMAIN-CONTAINING PROTEIN"/>
    <property type="match status" value="1"/>
</dbReference>
<organism evidence="1 2">
    <name type="scientific">Lentinula lateritia</name>
    <dbReference type="NCBI Taxonomy" id="40482"/>
    <lineage>
        <taxon>Eukaryota</taxon>
        <taxon>Fungi</taxon>
        <taxon>Dikarya</taxon>
        <taxon>Basidiomycota</taxon>
        <taxon>Agaricomycotina</taxon>
        <taxon>Agaricomycetes</taxon>
        <taxon>Agaricomycetidae</taxon>
        <taxon>Agaricales</taxon>
        <taxon>Marasmiineae</taxon>
        <taxon>Omphalotaceae</taxon>
        <taxon>Lentinula</taxon>
    </lineage>
</organism>
<gene>
    <name evidence="1" type="ORF">C8J55DRAFT_443977</name>
</gene>
<sequence>LQLMLGLIEHSPDIYLDKIQDELYYAHGLQLSTSTIWCTLRRLKIRNKQLSKAAVERCEETHLAFMFEIGMIKPEYLVCTDECSVNIPTTYRLNGWSYHGVRACKHCNFV</sequence>